<evidence type="ECO:0000313" key="4">
    <source>
        <dbReference type="Proteomes" id="UP001597045"/>
    </source>
</evidence>
<dbReference type="PANTHER" id="PTHR43775:SF51">
    <property type="entry name" value="INACTIVE PHENOLPHTHIOCEROL SYNTHESIS POLYKETIDE SYNTHASE TYPE I PKS1-RELATED"/>
    <property type="match status" value="1"/>
</dbReference>
<accession>A0ABW3MIL8</accession>
<keyword evidence="4" id="KW-1185">Reference proteome</keyword>
<dbReference type="InterPro" id="IPR016039">
    <property type="entry name" value="Thiolase-like"/>
</dbReference>
<dbReference type="SUPFAM" id="SSF53901">
    <property type="entry name" value="Thiolase-like"/>
    <property type="match status" value="1"/>
</dbReference>
<evidence type="ECO:0000256" key="1">
    <source>
        <dbReference type="ARBA" id="ARBA00022679"/>
    </source>
</evidence>
<dbReference type="InterPro" id="IPR018201">
    <property type="entry name" value="Ketoacyl_synth_AS"/>
</dbReference>
<dbReference type="Gene3D" id="3.40.50.620">
    <property type="entry name" value="HUPs"/>
    <property type="match status" value="1"/>
</dbReference>
<keyword evidence="1" id="KW-0808">Transferase</keyword>
<dbReference type="Pfam" id="PF00109">
    <property type="entry name" value="ketoacyl-synt"/>
    <property type="match status" value="1"/>
</dbReference>
<dbReference type="PROSITE" id="PS52004">
    <property type="entry name" value="KS3_2"/>
    <property type="match status" value="1"/>
</dbReference>
<feature type="domain" description="Ketosynthase family 3 (KS3)" evidence="2">
    <location>
        <begin position="10"/>
        <end position="288"/>
    </location>
</feature>
<sequence length="288" mass="30356">MLAVHTWVDPPVEAVWGLPLTEEEWEAIQSTELKRLARRLAPYRDEYPDVRVEQVVVCDRPAHSLLDLSKNAQLVVVGSRGRGGFRGLLLGSTSQAGFDADFFGVSPNDAHAMDPQQRILLEVAWETVERAGVAATSLKGSDTGVFTGVMYHDYGQAGNGASMVSGRLAYSFGFEGPAVSVDTACSSSLVALHLACQSLRLGECSLALAGGVTVMATPAAFVDFSRVGVLSSTGQCRSFAEGADGAVWSEGVGLVLLERLSDARRNGRRVLGVVVGSAVNQDGASNGL</sequence>
<comment type="caution">
    <text evidence="3">The sequence shown here is derived from an EMBL/GenBank/DDBJ whole genome shotgun (WGS) entry which is preliminary data.</text>
</comment>
<reference evidence="4" key="1">
    <citation type="journal article" date="2019" name="Int. J. Syst. Evol. Microbiol.">
        <title>The Global Catalogue of Microorganisms (GCM) 10K type strain sequencing project: providing services to taxonomists for standard genome sequencing and annotation.</title>
        <authorList>
            <consortium name="The Broad Institute Genomics Platform"/>
            <consortium name="The Broad Institute Genome Sequencing Center for Infectious Disease"/>
            <person name="Wu L."/>
            <person name="Ma J."/>
        </authorList>
    </citation>
    <scope>NUCLEOTIDE SEQUENCE [LARGE SCALE GENOMIC DNA]</scope>
    <source>
        <strain evidence="4">JCM 31486</strain>
    </source>
</reference>
<dbReference type="PROSITE" id="PS00606">
    <property type="entry name" value="KS3_1"/>
    <property type="match status" value="1"/>
</dbReference>
<dbReference type="InterPro" id="IPR050091">
    <property type="entry name" value="PKS_NRPS_Biosynth_Enz"/>
</dbReference>
<evidence type="ECO:0000259" key="2">
    <source>
        <dbReference type="PROSITE" id="PS52004"/>
    </source>
</evidence>
<protein>
    <submittedName>
        <fullName evidence="3">Beta-ketoacyl synthase N-terminal-like domain-containing protein</fullName>
    </submittedName>
</protein>
<dbReference type="SUPFAM" id="SSF52402">
    <property type="entry name" value="Adenine nucleotide alpha hydrolases-like"/>
    <property type="match status" value="1"/>
</dbReference>
<dbReference type="InterPro" id="IPR014030">
    <property type="entry name" value="Ketoacyl_synth_N"/>
</dbReference>
<dbReference type="PANTHER" id="PTHR43775">
    <property type="entry name" value="FATTY ACID SYNTHASE"/>
    <property type="match status" value="1"/>
</dbReference>
<evidence type="ECO:0000313" key="3">
    <source>
        <dbReference type="EMBL" id="MFD1049927.1"/>
    </source>
</evidence>
<dbReference type="InterPro" id="IPR020841">
    <property type="entry name" value="PKS_Beta-ketoAc_synthase_dom"/>
</dbReference>
<dbReference type="InterPro" id="IPR014729">
    <property type="entry name" value="Rossmann-like_a/b/a_fold"/>
</dbReference>
<name>A0ABW3MIL8_9PSEU</name>
<dbReference type="Gene3D" id="3.40.47.10">
    <property type="match status" value="1"/>
</dbReference>
<proteinExistence type="predicted"/>
<dbReference type="Proteomes" id="UP001597045">
    <property type="component" value="Unassembled WGS sequence"/>
</dbReference>
<dbReference type="SMART" id="SM00825">
    <property type="entry name" value="PKS_KS"/>
    <property type="match status" value="1"/>
</dbReference>
<feature type="non-terminal residue" evidence="3">
    <location>
        <position position="288"/>
    </location>
</feature>
<dbReference type="EMBL" id="JBHTIS010002491">
    <property type="protein sequence ID" value="MFD1049927.1"/>
    <property type="molecule type" value="Genomic_DNA"/>
</dbReference>
<gene>
    <name evidence="3" type="ORF">ACFQ1S_32555</name>
</gene>
<organism evidence="3 4">
    <name type="scientific">Kibdelosporangium lantanae</name>
    <dbReference type="NCBI Taxonomy" id="1497396"/>
    <lineage>
        <taxon>Bacteria</taxon>
        <taxon>Bacillati</taxon>
        <taxon>Actinomycetota</taxon>
        <taxon>Actinomycetes</taxon>
        <taxon>Pseudonocardiales</taxon>
        <taxon>Pseudonocardiaceae</taxon>
        <taxon>Kibdelosporangium</taxon>
    </lineage>
</organism>
<dbReference type="CDD" id="cd00833">
    <property type="entry name" value="PKS"/>
    <property type="match status" value="1"/>
</dbReference>